<dbReference type="Pfam" id="PF00291">
    <property type="entry name" value="PALP"/>
    <property type="match status" value="1"/>
</dbReference>
<dbReference type="PANTHER" id="PTHR48078">
    <property type="entry name" value="THREONINE DEHYDRATASE, MITOCHONDRIAL-RELATED"/>
    <property type="match status" value="1"/>
</dbReference>
<dbReference type="InterPro" id="IPR050147">
    <property type="entry name" value="Ser/Thr_Dehydratase"/>
</dbReference>
<name>A0A2M8H4R4_9GAMM</name>
<dbReference type="OrthoDB" id="9778118at2"/>
<evidence type="ECO:0000256" key="1">
    <source>
        <dbReference type="ARBA" id="ARBA00001933"/>
    </source>
</evidence>
<dbReference type="GO" id="GO:0004794">
    <property type="term" value="F:threonine deaminase activity"/>
    <property type="evidence" value="ECO:0007669"/>
    <property type="project" value="TreeGrafter"/>
</dbReference>
<sequence>MPYSYLSHLRCSKTGEIHDADQPQQLSRVGAPLLASYDLEALKQDWRPADLLGRPASLWRYHELLPVRDPAQVVTLGEGFTPLLPLPKLGKQIGIPDLWMKDESIIPTGSFKARGAAVGLSRARELGIAHFAMPTNGNAGAAWALYGARAGLRSTIVMPQAAPAITRLETSLAGARLYLVDGLISDAGRQVAQAVAEQSLFDASTLKEPYRIEGKKTMGLEIAEQFGWTLPDVILYPTGGGVGLIGIYKALRELQELGWVKGDLPRLVAVQSSGCAPIVQAWQQGASESTFWPDSQTLAFGINVPKALGDFLVLDALYSTDGCAIAVDDRAIQSEIRQLASQEGSFVCPEGAAAFAAARQLRESGWIKEGERVVVLNTGAGIKYPDAITVVPQRLRRDGRIPA</sequence>
<dbReference type="PROSITE" id="PS00165">
    <property type="entry name" value="DEHYDRATASE_SER_THR"/>
    <property type="match status" value="1"/>
</dbReference>
<dbReference type="GO" id="GO:0006565">
    <property type="term" value="P:L-serine catabolic process"/>
    <property type="evidence" value="ECO:0007669"/>
    <property type="project" value="TreeGrafter"/>
</dbReference>
<organism evidence="5 6">
    <name type="scientific">Aeromonas lusitana</name>
    <dbReference type="NCBI Taxonomy" id="931529"/>
    <lineage>
        <taxon>Bacteria</taxon>
        <taxon>Pseudomonadati</taxon>
        <taxon>Pseudomonadota</taxon>
        <taxon>Gammaproteobacteria</taxon>
        <taxon>Aeromonadales</taxon>
        <taxon>Aeromonadaceae</taxon>
        <taxon>Aeromonas</taxon>
    </lineage>
</organism>
<keyword evidence="3 5" id="KW-0456">Lyase</keyword>
<dbReference type="RefSeq" id="WP_100861536.1">
    <property type="nucleotide sequence ID" value="NZ_PGCP01000041.1"/>
</dbReference>
<dbReference type="CDD" id="cd01563">
    <property type="entry name" value="Thr-synth_1"/>
    <property type="match status" value="1"/>
</dbReference>
<evidence type="ECO:0000256" key="2">
    <source>
        <dbReference type="ARBA" id="ARBA00022898"/>
    </source>
</evidence>
<reference evidence="5 6" key="1">
    <citation type="submission" date="2017-11" db="EMBL/GenBank/DDBJ databases">
        <title>Draft genome sequence of environmental isolate Aeromonas lusitania sp. nov. MDC 2473.</title>
        <authorList>
            <person name="Colston S.M."/>
            <person name="Navarro A."/>
            <person name="Martinez-Murcia A.J."/>
            <person name="Graf J."/>
        </authorList>
    </citation>
    <scope>NUCLEOTIDE SEQUENCE [LARGE SCALE GENOMIC DNA]</scope>
    <source>
        <strain evidence="5 6">MDC 2473</strain>
    </source>
</reference>
<dbReference type="EMBL" id="PGCP01000041">
    <property type="protein sequence ID" value="PJC91542.1"/>
    <property type="molecule type" value="Genomic_DNA"/>
</dbReference>
<protein>
    <submittedName>
        <fullName evidence="5">Threonine synthase</fullName>
        <ecNumber evidence="5">4.2.3.1</ecNumber>
    </submittedName>
</protein>
<dbReference type="GO" id="GO:0030170">
    <property type="term" value="F:pyridoxal phosphate binding"/>
    <property type="evidence" value="ECO:0007669"/>
    <property type="project" value="InterPro"/>
</dbReference>
<dbReference type="InterPro" id="IPR001926">
    <property type="entry name" value="TrpB-like_PALP"/>
</dbReference>
<dbReference type="PANTHER" id="PTHR48078:SF6">
    <property type="entry name" value="L-THREONINE DEHYDRATASE CATABOLIC TDCB"/>
    <property type="match status" value="1"/>
</dbReference>
<dbReference type="GO" id="GO:0006567">
    <property type="term" value="P:L-threonine catabolic process"/>
    <property type="evidence" value="ECO:0007669"/>
    <property type="project" value="TreeGrafter"/>
</dbReference>
<dbReference type="Proteomes" id="UP000232060">
    <property type="component" value="Unassembled WGS sequence"/>
</dbReference>
<feature type="domain" description="Tryptophan synthase beta chain-like PALP" evidence="4">
    <location>
        <begin position="74"/>
        <end position="379"/>
    </location>
</feature>
<evidence type="ECO:0000313" key="5">
    <source>
        <dbReference type="EMBL" id="PJC91542.1"/>
    </source>
</evidence>
<dbReference type="GO" id="GO:0003941">
    <property type="term" value="F:L-serine ammonia-lyase activity"/>
    <property type="evidence" value="ECO:0007669"/>
    <property type="project" value="TreeGrafter"/>
</dbReference>
<accession>A0A2M8H4R4</accession>
<dbReference type="GO" id="GO:0009097">
    <property type="term" value="P:isoleucine biosynthetic process"/>
    <property type="evidence" value="ECO:0007669"/>
    <property type="project" value="TreeGrafter"/>
</dbReference>
<dbReference type="InterPro" id="IPR000634">
    <property type="entry name" value="Ser/Thr_deHydtase_PyrdxlP-BS"/>
</dbReference>
<dbReference type="GO" id="GO:0004795">
    <property type="term" value="F:threonine synthase activity"/>
    <property type="evidence" value="ECO:0007669"/>
    <property type="project" value="UniProtKB-EC"/>
</dbReference>
<keyword evidence="2" id="KW-0663">Pyridoxal phosphate</keyword>
<dbReference type="SUPFAM" id="SSF53686">
    <property type="entry name" value="Tryptophan synthase beta subunit-like PLP-dependent enzymes"/>
    <property type="match status" value="1"/>
</dbReference>
<proteinExistence type="predicted"/>
<keyword evidence="6" id="KW-1185">Reference proteome</keyword>
<dbReference type="AlphaFoldDB" id="A0A2M8H4R4"/>
<dbReference type="EC" id="4.2.3.1" evidence="5"/>
<comment type="caution">
    <text evidence="5">The sequence shown here is derived from an EMBL/GenBank/DDBJ whole genome shotgun (WGS) entry which is preliminary data.</text>
</comment>
<dbReference type="Gene3D" id="3.40.50.1100">
    <property type="match status" value="2"/>
</dbReference>
<dbReference type="InterPro" id="IPR036052">
    <property type="entry name" value="TrpB-like_PALP_sf"/>
</dbReference>
<evidence type="ECO:0000313" key="6">
    <source>
        <dbReference type="Proteomes" id="UP000232060"/>
    </source>
</evidence>
<evidence type="ECO:0000256" key="3">
    <source>
        <dbReference type="ARBA" id="ARBA00023239"/>
    </source>
</evidence>
<gene>
    <name evidence="5" type="ORF">CUC44_19600</name>
</gene>
<evidence type="ECO:0000259" key="4">
    <source>
        <dbReference type="Pfam" id="PF00291"/>
    </source>
</evidence>
<comment type="cofactor">
    <cofactor evidence="1">
        <name>pyridoxal 5'-phosphate</name>
        <dbReference type="ChEBI" id="CHEBI:597326"/>
    </cofactor>
</comment>
<dbReference type="NCBIfam" id="NF006050">
    <property type="entry name" value="PRK08197.1"/>
    <property type="match status" value="1"/>
</dbReference>